<evidence type="ECO:0000313" key="7">
    <source>
        <dbReference type="EnsemblPlants" id="AET7Gv20792700.5"/>
    </source>
</evidence>
<dbReference type="GO" id="GO:0000209">
    <property type="term" value="P:protein polyubiquitination"/>
    <property type="evidence" value="ECO:0007669"/>
    <property type="project" value="TreeGrafter"/>
</dbReference>
<dbReference type="GO" id="GO:0043161">
    <property type="term" value="P:proteasome-mediated ubiquitin-dependent protein catabolic process"/>
    <property type="evidence" value="ECO:0007669"/>
    <property type="project" value="TreeGrafter"/>
</dbReference>
<protein>
    <recommendedName>
        <fullName evidence="2">RING-type E3 ubiquitin transferase</fullName>
        <ecNumber evidence="2">2.3.2.27</ecNumber>
    </recommendedName>
</protein>
<evidence type="ECO:0000313" key="8">
    <source>
        <dbReference type="Proteomes" id="UP000015105"/>
    </source>
</evidence>
<feature type="compositionally biased region" description="Pro residues" evidence="6">
    <location>
        <begin position="26"/>
        <end position="35"/>
    </location>
</feature>
<evidence type="ECO:0000256" key="6">
    <source>
        <dbReference type="SAM" id="MobiDB-lite"/>
    </source>
</evidence>
<dbReference type="Proteomes" id="UP000015105">
    <property type="component" value="Chromosome 7D"/>
</dbReference>
<reference evidence="7" key="3">
    <citation type="journal article" date="2017" name="Nature">
        <title>Genome sequence of the progenitor of the wheat D genome Aegilops tauschii.</title>
        <authorList>
            <person name="Luo M.C."/>
            <person name="Gu Y.Q."/>
            <person name="Puiu D."/>
            <person name="Wang H."/>
            <person name="Twardziok S.O."/>
            <person name="Deal K.R."/>
            <person name="Huo N."/>
            <person name="Zhu T."/>
            <person name="Wang L."/>
            <person name="Wang Y."/>
            <person name="McGuire P.E."/>
            <person name="Liu S."/>
            <person name="Long H."/>
            <person name="Ramasamy R.K."/>
            <person name="Rodriguez J.C."/>
            <person name="Van S.L."/>
            <person name="Yuan L."/>
            <person name="Wang Z."/>
            <person name="Xia Z."/>
            <person name="Xiao L."/>
            <person name="Anderson O.D."/>
            <person name="Ouyang S."/>
            <person name="Liang Y."/>
            <person name="Zimin A.V."/>
            <person name="Pertea G."/>
            <person name="Qi P."/>
            <person name="Bennetzen J.L."/>
            <person name="Dai X."/>
            <person name="Dawson M.W."/>
            <person name="Muller H.G."/>
            <person name="Kugler K."/>
            <person name="Rivarola-Duarte L."/>
            <person name="Spannagl M."/>
            <person name="Mayer K.F.X."/>
            <person name="Lu F.H."/>
            <person name="Bevan M.W."/>
            <person name="Leroy P."/>
            <person name="Li P."/>
            <person name="You F.M."/>
            <person name="Sun Q."/>
            <person name="Liu Z."/>
            <person name="Lyons E."/>
            <person name="Wicker T."/>
            <person name="Salzberg S.L."/>
            <person name="Devos K.M."/>
            <person name="Dvorak J."/>
        </authorList>
    </citation>
    <scope>NUCLEOTIDE SEQUENCE [LARGE SCALE GENOMIC DNA]</scope>
    <source>
        <strain evidence="7">cv. AL8/78</strain>
    </source>
</reference>
<keyword evidence="4" id="KW-0677">Repeat</keyword>
<dbReference type="Gene3D" id="1.25.40.10">
    <property type="entry name" value="Tetratricopeptide repeat domain"/>
    <property type="match status" value="1"/>
</dbReference>
<organism evidence="7 8">
    <name type="scientific">Aegilops tauschii subsp. strangulata</name>
    <name type="common">Goatgrass</name>
    <dbReference type="NCBI Taxonomy" id="200361"/>
    <lineage>
        <taxon>Eukaryota</taxon>
        <taxon>Viridiplantae</taxon>
        <taxon>Streptophyta</taxon>
        <taxon>Embryophyta</taxon>
        <taxon>Tracheophyta</taxon>
        <taxon>Spermatophyta</taxon>
        <taxon>Magnoliopsida</taxon>
        <taxon>Liliopsida</taxon>
        <taxon>Poales</taxon>
        <taxon>Poaceae</taxon>
        <taxon>BOP clade</taxon>
        <taxon>Pooideae</taxon>
        <taxon>Triticodae</taxon>
        <taxon>Triticeae</taxon>
        <taxon>Triticinae</taxon>
        <taxon>Aegilops</taxon>
    </lineage>
</organism>
<dbReference type="GO" id="GO:0051087">
    <property type="term" value="F:protein-folding chaperone binding"/>
    <property type="evidence" value="ECO:0007669"/>
    <property type="project" value="TreeGrafter"/>
</dbReference>
<dbReference type="EnsemblPlants" id="AET7Gv20792700.5">
    <property type="protein sequence ID" value="AET7Gv20792700.5"/>
    <property type="gene ID" value="AET7Gv20792700"/>
</dbReference>
<dbReference type="GO" id="GO:0006515">
    <property type="term" value="P:protein quality control for misfolded or incompletely synthesized proteins"/>
    <property type="evidence" value="ECO:0007669"/>
    <property type="project" value="TreeGrafter"/>
</dbReference>
<dbReference type="InterPro" id="IPR019734">
    <property type="entry name" value="TPR_rpt"/>
</dbReference>
<dbReference type="GO" id="GO:0045862">
    <property type="term" value="P:positive regulation of proteolysis"/>
    <property type="evidence" value="ECO:0007669"/>
    <property type="project" value="TreeGrafter"/>
</dbReference>
<dbReference type="PANTHER" id="PTHR46803:SF2">
    <property type="entry name" value="E3 UBIQUITIN-PROTEIN LIGASE CHIP"/>
    <property type="match status" value="1"/>
</dbReference>
<reference evidence="7" key="5">
    <citation type="journal article" date="2021" name="G3 (Bethesda)">
        <title>Aegilops tauschii genome assembly Aet v5.0 features greater sequence contiguity and improved annotation.</title>
        <authorList>
            <person name="Wang L."/>
            <person name="Zhu T."/>
            <person name="Rodriguez J.C."/>
            <person name="Deal K.R."/>
            <person name="Dubcovsky J."/>
            <person name="McGuire P.E."/>
            <person name="Lux T."/>
            <person name="Spannagl M."/>
            <person name="Mayer K.F.X."/>
            <person name="Baldrich P."/>
            <person name="Meyers B.C."/>
            <person name="Huo N."/>
            <person name="Gu Y.Q."/>
            <person name="Zhou H."/>
            <person name="Devos K.M."/>
            <person name="Bennetzen J.L."/>
            <person name="Unver T."/>
            <person name="Budak H."/>
            <person name="Gulick P.J."/>
            <person name="Galiba G."/>
            <person name="Kalapos B."/>
            <person name="Nelson D.R."/>
            <person name="Li P."/>
            <person name="You F.M."/>
            <person name="Luo M.C."/>
            <person name="Dvorak J."/>
        </authorList>
    </citation>
    <scope>NUCLEOTIDE SEQUENCE [LARGE SCALE GENOMIC DNA]</scope>
    <source>
        <strain evidence="7">cv. AL8/78</strain>
    </source>
</reference>
<dbReference type="InterPro" id="IPR011990">
    <property type="entry name" value="TPR-like_helical_dom_sf"/>
</dbReference>
<accession>A0A453S2B3</accession>
<dbReference type="EC" id="2.3.2.27" evidence="2"/>
<dbReference type="AlphaFoldDB" id="A0A453S2B3"/>
<dbReference type="SMART" id="SM00028">
    <property type="entry name" value="TPR"/>
    <property type="match status" value="3"/>
</dbReference>
<keyword evidence="8" id="KW-1185">Reference proteome</keyword>
<evidence type="ECO:0000256" key="2">
    <source>
        <dbReference type="ARBA" id="ARBA00012483"/>
    </source>
</evidence>
<evidence type="ECO:0000256" key="3">
    <source>
        <dbReference type="ARBA" id="ARBA00022679"/>
    </source>
</evidence>
<name>A0A453S2B3_AEGTS</name>
<dbReference type="Gramene" id="AET7Gv20792700.5">
    <property type="protein sequence ID" value="AET7Gv20792700.5"/>
    <property type="gene ID" value="AET7Gv20792700"/>
</dbReference>
<dbReference type="SUPFAM" id="SSF48452">
    <property type="entry name" value="TPR-like"/>
    <property type="match status" value="1"/>
</dbReference>
<keyword evidence="3" id="KW-0808">Transferase</keyword>
<keyword evidence="5" id="KW-0833">Ubl conjugation pathway</keyword>
<reference evidence="8" key="1">
    <citation type="journal article" date="2014" name="Science">
        <title>Ancient hybridizations among the ancestral genomes of bread wheat.</title>
        <authorList>
            <consortium name="International Wheat Genome Sequencing Consortium,"/>
            <person name="Marcussen T."/>
            <person name="Sandve S.R."/>
            <person name="Heier L."/>
            <person name="Spannagl M."/>
            <person name="Pfeifer M."/>
            <person name="Jakobsen K.S."/>
            <person name="Wulff B.B."/>
            <person name="Steuernagel B."/>
            <person name="Mayer K.F."/>
            <person name="Olsen O.A."/>
        </authorList>
    </citation>
    <scope>NUCLEOTIDE SEQUENCE [LARGE SCALE GENOMIC DNA]</scope>
    <source>
        <strain evidence="8">cv. AL8/78</strain>
    </source>
</reference>
<feature type="region of interest" description="Disordered" evidence="6">
    <location>
        <begin position="1"/>
        <end position="64"/>
    </location>
</feature>
<comment type="catalytic activity">
    <reaction evidence="1">
        <text>S-ubiquitinyl-[E2 ubiquitin-conjugating enzyme]-L-cysteine + [acceptor protein]-L-lysine = [E2 ubiquitin-conjugating enzyme]-L-cysteine + N(6)-ubiquitinyl-[acceptor protein]-L-lysine.</text>
        <dbReference type="EC" id="2.3.2.27"/>
    </reaction>
</comment>
<reference evidence="8" key="2">
    <citation type="journal article" date="2017" name="Nat. Plants">
        <title>The Aegilops tauschii genome reveals multiple impacts of transposons.</title>
        <authorList>
            <person name="Zhao G."/>
            <person name="Zou C."/>
            <person name="Li K."/>
            <person name="Wang K."/>
            <person name="Li T."/>
            <person name="Gao L."/>
            <person name="Zhang X."/>
            <person name="Wang H."/>
            <person name="Yang Z."/>
            <person name="Liu X."/>
            <person name="Jiang W."/>
            <person name="Mao L."/>
            <person name="Kong X."/>
            <person name="Jiao Y."/>
            <person name="Jia J."/>
        </authorList>
    </citation>
    <scope>NUCLEOTIDE SEQUENCE [LARGE SCALE GENOMIC DNA]</scope>
    <source>
        <strain evidence="8">cv. AL8/78</strain>
    </source>
</reference>
<dbReference type="GO" id="GO:0071218">
    <property type="term" value="P:cellular response to misfolded protein"/>
    <property type="evidence" value="ECO:0007669"/>
    <property type="project" value="TreeGrafter"/>
</dbReference>
<dbReference type="GO" id="GO:0061630">
    <property type="term" value="F:ubiquitin protein ligase activity"/>
    <property type="evidence" value="ECO:0007669"/>
    <property type="project" value="UniProtKB-EC"/>
</dbReference>
<evidence type="ECO:0000256" key="1">
    <source>
        <dbReference type="ARBA" id="ARBA00000900"/>
    </source>
</evidence>
<dbReference type="PANTHER" id="PTHR46803">
    <property type="entry name" value="E3 UBIQUITIN-PROTEIN LIGASE CHIP"/>
    <property type="match status" value="1"/>
</dbReference>
<dbReference type="GO" id="GO:0005737">
    <property type="term" value="C:cytoplasm"/>
    <property type="evidence" value="ECO:0007669"/>
    <property type="project" value="TreeGrafter"/>
</dbReference>
<evidence type="ECO:0000256" key="4">
    <source>
        <dbReference type="ARBA" id="ARBA00022737"/>
    </source>
</evidence>
<evidence type="ECO:0000256" key="5">
    <source>
        <dbReference type="ARBA" id="ARBA00022786"/>
    </source>
</evidence>
<sequence length="247" mass="27429">LAFGGSIQIRKGKKPRGARDDFSRPKSPPILPPIHQPRSFLAGTKPGPPEMSPAADSASGSKRQAELLKQEGNTCFKKDRISAAIDAYTGAIALCQNVAVYWTNRALCYKKRNEWAKVEEDCRMAIHYDSHSVKAHYMLGLALLDRQELAGGIKALEKSLELGRGAHPASYMVEEIWQELSKAKYIEWEGLSKMRSSQLHKLNATCKEALKSYNSLDNPTGDMSEEHLNELDEVFKKAAKADTPTEV</sequence>
<proteinExistence type="predicted"/>
<reference evidence="7" key="4">
    <citation type="submission" date="2019-03" db="UniProtKB">
        <authorList>
            <consortium name="EnsemblPlants"/>
        </authorList>
    </citation>
    <scope>IDENTIFICATION</scope>
</reference>